<evidence type="ECO:0000313" key="3">
    <source>
        <dbReference type="Proteomes" id="UP000556026"/>
    </source>
</evidence>
<feature type="region of interest" description="Disordered" evidence="1">
    <location>
        <begin position="45"/>
        <end position="71"/>
    </location>
</feature>
<dbReference type="AlphaFoldDB" id="A0A6V8MP65"/>
<reference evidence="3" key="1">
    <citation type="submission" date="2020-06" db="EMBL/GenBank/DDBJ databases">
        <title>Draft genomic sequence of Geomonas sp. Red330.</title>
        <authorList>
            <person name="Itoh H."/>
            <person name="Zhenxing X."/>
            <person name="Ushijima N."/>
            <person name="Masuda Y."/>
            <person name="Shiratori Y."/>
            <person name="Senoo K."/>
        </authorList>
    </citation>
    <scope>NUCLEOTIDE SEQUENCE [LARGE SCALE GENOMIC DNA]</scope>
    <source>
        <strain evidence="3">Red330</strain>
    </source>
</reference>
<evidence type="ECO:0000313" key="2">
    <source>
        <dbReference type="EMBL" id="GFO61677.1"/>
    </source>
</evidence>
<protein>
    <submittedName>
        <fullName evidence="2">Uncharacterized protein</fullName>
    </submittedName>
</protein>
<name>A0A6V8MP65_9BACT</name>
<evidence type="ECO:0000256" key="1">
    <source>
        <dbReference type="SAM" id="MobiDB-lite"/>
    </source>
</evidence>
<gene>
    <name evidence="2" type="ORF">GMST_40020</name>
</gene>
<accession>A0A6V8MP65</accession>
<proteinExistence type="predicted"/>
<dbReference type="EMBL" id="BLXX01000017">
    <property type="protein sequence ID" value="GFO61677.1"/>
    <property type="molecule type" value="Genomic_DNA"/>
</dbReference>
<dbReference type="Proteomes" id="UP000556026">
    <property type="component" value="Unassembled WGS sequence"/>
</dbReference>
<keyword evidence="3" id="KW-1185">Reference proteome</keyword>
<sequence length="71" mass="7828">MECDGLEGAITPEGKEMTYDTGWLKRRVSAAATEYDKWSPSLKEAMKLTPNNPSNEKPIASTPKAQTVDLK</sequence>
<comment type="caution">
    <text evidence="2">The sequence shown here is derived from an EMBL/GenBank/DDBJ whole genome shotgun (WGS) entry which is preliminary data.</text>
</comment>
<organism evidence="2 3">
    <name type="scientific">Geomonas silvestris</name>
    <dbReference type="NCBI Taxonomy" id="2740184"/>
    <lineage>
        <taxon>Bacteria</taxon>
        <taxon>Pseudomonadati</taxon>
        <taxon>Thermodesulfobacteriota</taxon>
        <taxon>Desulfuromonadia</taxon>
        <taxon>Geobacterales</taxon>
        <taxon>Geobacteraceae</taxon>
        <taxon>Geomonas</taxon>
    </lineage>
</organism>